<feature type="region of interest" description="Disordered" evidence="1">
    <location>
        <begin position="434"/>
        <end position="541"/>
    </location>
</feature>
<evidence type="ECO:0000313" key="3">
    <source>
        <dbReference type="Proteomes" id="UP001239445"/>
    </source>
</evidence>
<comment type="caution">
    <text evidence="2">The sequence shown here is derived from an EMBL/GenBank/DDBJ whole genome shotgun (WGS) entry which is preliminary data.</text>
</comment>
<dbReference type="EMBL" id="MU839836">
    <property type="protein sequence ID" value="KAK1754237.1"/>
    <property type="molecule type" value="Genomic_DNA"/>
</dbReference>
<feature type="compositionally biased region" description="Basic and acidic residues" evidence="1">
    <location>
        <begin position="323"/>
        <end position="354"/>
    </location>
</feature>
<accession>A0AAJ0BCH0</accession>
<feature type="region of interest" description="Disordered" evidence="1">
    <location>
        <begin position="113"/>
        <end position="221"/>
    </location>
</feature>
<feature type="compositionally biased region" description="Basic and acidic residues" evidence="1">
    <location>
        <begin position="437"/>
        <end position="468"/>
    </location>
</feature>
<feature type="compositionally biased region" description="Basic and acidic residues" evidence="1">
    <location>
        <begin position="134"/>
        <end position="148"/>
    </location>
</feature>
<gene>
    <name evidence="2" type="ORF">QBC47DRAFT_429895</name>
</gene>
<dbReference type="Proteomes" id="UP001239445">
    <property type="component" value="Unassembled WGS sequence"/>
</dbReference>
<feature type="region of interest" description="Disordered" evidence="1">
    <location>
        <begin position="592"/>
        <end position="614"/>
    </location>
</feature>
<feature type="compositionally biased region" description="Acidic residues" evidence="1">
    <location>
        <begin position="495"/>
        <end position="509"/>
    </location>
</feature>
<evidence type="ECO:0000313" key="2">
    <source>
        <dbReference type="EMBL" id="KAK1754237.1"/>
    </source>
</evidence>
<organism evidence="2 3">
    <name type="scientific">Echria macrotheca</name>
    <dbReference type="NCBI Taxonomy" id="438768"/>
    <lineage>
        <taxon>Eukaryota</taxon>
        <taxon>Fungi</taxon>
        <taxon>Dikarya</taxon>
        <taxon>Ascomycota</taxon>
        <taxon>Pezizomycotina</taxon>
        <taxon>Sordariomycetes</taxon>
        <taxon>Sordariomycetidae</taxon>
        <taxon>Sordariales</taxon>
        <taxon>Schizotheciaceae</taxon>
        <taxon>Echria</taxon>
    </lineage>
</organism>
<protein>
    <submittedName>
        <fullName evidence="2">Uncharacterized protein</fullName>
    </submittedName>
</protein>
<feature type="region of interest" description="Disordered" evidence="1">
    <location>
        <begin position="323"/>
        <end position="389"/>
    </location>
</feature>
<proteinExistence type="predicted"/>
<dbReference type="AlphaFoldDB" id="A0AAJ0BCH0"/>
<feature type="compositionally biased region" description="Polar residues" evidence="1">
    <location>
        <begin position="1"/>
        <end position="16"/>
    </location>
</feature>
<reference evidence="2" key="1">
    <citation type="submission" date="2023-06" db="EMBL/GenBank/DDBJ databases">
        <title>Genome-scale phylogeny and comparative genomics of the fungal order Sordariales.</title>
        <authorList>
            <consortium name="Lawrence Berkeley National Laboratory"/>
            <person name="Hensen N."/>
            <person name="Bonometti L."/>
            <person name="Westerberg I."/>
            <person name="Brannstrom I.O."/>
            <person name="Guillou S."/>
            <person name="Cros-Aarteil S."/>
            <person name="Calhoun S."/>
            <person name="Haridas S."/>
            <person name="Kuo A."/>
            <person name="Mondo S."/>
            <person name="Pangilinan J."/>
            <person name="Riley R."/>
            <person name="Labutti K."/>
            <person name="Andreopoulos B."/>
            <person name="Lipzen A."/>
            <person name="Chen C."/>
            <person name="Yanf M."/>
            <person name="Daum C."/>
            <person name="Ng V."/>
            <person name="Clum A."/>
            <person name="Steindorff A."/>
            <person name="Ohm R."/>
            <person name="Martin F."/>
            <person name="Silar P."/>
            <person name="Natvig D."/>
            <person name="Lalanne C."/>
            <person name="Gautier V."/>
            <person name="Ament-Velasquez S.L."/>
            <person name="Kruys A."/>
            <person name="Hutchinson M.I."/>
            <person name="Powell A.J."/>
            <person name="Barry K."/>
            <person name="Miller A.N."/>
            <person name="Grigoriev I.V."/>
            <person name="Debuchy R."/>
            <person name="Gladieux P."/>
            <person name="Thoren M.H."/>
            <person name="Johannesson H."/>
        </authorList>
    </citation>
    <scope>NUCLEOTIDE SEQUENCE</scope>
    <source>
        <strain evidence="2">PSN4</strain>
    </source>
</reference>
<keyword evidence="3" id="KW-1185">Reference proteome</keyword>
<feature type="compositionally biased region" description="Low complexity" evidence="1">
    <location>
        <begin position="203"/>
        <end position="217"/>
    </location>
</feature>
<feature type="region of interest" description="Disordered" evidence="1">
    <location>
        <begin position="1"/>
        <end position="21"/>
    </location>
</feature>
<sequence length="667" mass="73203">MANSSPSLRQPRSASASEREIFVSPGPLPKNLGCQLVPPCSQGRHGLHFSPIASEWRKSNVLGKYHMTEEGLKHDLAALRKGEIYRKADFFARARAWYKAEVDRLTHLERVMAEGGGGTDQETKTVHVIPTEAKPVEEKPVVSIESDKKKRGKKPHREPTPPTRIQPPRAAKRKQLPSEPAPLKQKPRPAKKIKTKTTEDLSRLSPSVSVRSSSTSPETKGDYSLAAYDWASYKSTNQARAAEAAAAPANRNKADSPSTWTWPYVHPEGDAAYFITRLERVTEARIAELEELKQARLNSAAQGRDRSRTWVCGLGDNFRVESEFEPAARRTPEGSRAASEKAETASKNEDKGQTAEEPEPASKILGKWDQSKGFQVGGSDDEKAVVTPPYNPFAVKVQRDVRPADWKLRPELYIPVAEFKDGSEDDDVEIIIDIDEKDEKYLGEDPVTKAEIEEIERQLQEPDEKESQHGGSNNSEAARARDLQLEQELFGYEGGPDDDIEIDIYSDENDSVHDSAVHDSGMPSEAPTPNKSPASPGDQEPDTVVIKEEKLSGSIVDIPVVIKEEKLSGSIVDIPSHKDDNGGYHHVRKATIPGGAKKGGNNPGAEGSRPGSVAPEAEMTISPALGRWADVSGDGSHVENLKQRALEVSGLVFAVDVCHEEVLFLMI</sequence>
<name>A0AAJ0BCH0_9PEZI</name>
<feature type="compositionally biased region" description="Basic residues" evidence="1">
    <location>
        <begin position="185"/>
        <end position="195"/>
    </location>
</feature>
<evidence type="ECO:0000256" key="1">
    <source>
        <dbReference type="SAM" id="MobiDB-lite"/>
    </source>
</evidence>